<dbReference type="Pfam" id="PF02383">
    <property type="entry name" value="Syja_N"/>
    <property type="match status" value="1"/>
</dbReference>
<protein>
    <recommendedName>
        <fullName evidence="1">SAC domain-containing protein</fullName>
    </recommendedName>
</protein>
<dbReference type="PROSITE" id="PS50275">
    <property type="entry name" value="SAC"/>
    <property type="match status" value="1"/>
</dbReference>
<accession>A0A2V0PE88</accession>
<name>A0A2V0PE88_9CHLO</name>
<evidence type="ECO:0000259" key="1">
    <source>
        <dbReference type="PROSITE" id="PS50275"/>
    </source>
</evidence>
<dbReference type="GO" id="GO:0043812">
    <property type="term" value="F:phosphatidylinositol-4-phosphate phosphatase activity"/>
    <property type="evidence" value="ECO:0007669"/>
    <property type="project" value="TreeGrafter"/>
</dbReference>
<dbReference type="FunCoup" id="A0A2V0PE88">
    <property type="interactions" value="2550"/>
</dbReference>
<dbReference type="EMBL" id="BDRX01000117">
    <property type="protein sequence ID" value="GBF98164.1"/>
    <property type="molecule type" value="Genomic_DNA"/>
</dbReference>
<reference evidence="2 3" key="1">
    <citation type="journal article" date="2018" name="Sci. Rep.">
        <title>Raphidocelis subcapitata (=Pseudokirchneriella subcapitata) provides an insight into genome evolution and environmental adaptations in the Sphaeropleales.</title>
        <authorList>
            <person name="Suzuki S."/>
            <person name="Yamaguchi H."/>
            <person name="Nakajima N."/>
            <person name="Kawachi M."/>
        </authorList>
    </citation>
    <scope>NUCLEOTIDE SEQUENCE [LARGE SCALE GENOMIC DNA]</scope>
    <source>
        <strain evidence="2 3">NIES-35</strain>
    </source>
</reference>
<dbReference type="GO" id="GO:0005783">
    <property type="term" value="C:endoplasmic reticulum"/>
    <property type="evidence" value="ECO:0007669"/>
    <property type="project" value="TreeGrafter"/>
</dbReference>
<dbReference type="GO" id="GO:0046856">
    <property type="term" value="P:phosphatidylinositol dephosphorylation"/>
    <property type="evidence" value="ECO:0007669"/>
    <property type="project" value="TreeGrafter"/>
</dbReference>
<dbReference type="AlphaFoldDB" id="A0A2V0PE88"/>
<dbReference type="InterPro" id="IPR002013">
    <property type="entry name" value="SAC_dom"/>
</dbReference>
<dbReference type="InParanoid" id="A0A2V0PE88"/>
<evidence type="ECO:0000313" key="3">
    <source>
        <dbReference type="Proteomes" id="UP000247498"/>
    </source>
</evidence>
<keyword evidence="3" id="KW-1185">Reference proteome</keyword>
<dbReference type="PANTHER" id="PTHR45662:SF2">
    <property type="entry name" value="PHOSPHATIDYLINOSITOL-3-PHOSPHATASE SAC1"/>
    <property type="match status" value="1"/>
</dbReference>
<feature type="domain" description="SAC" evidence="1">
    <location>
        <begin position="118"/>
        <end position="467"/>
    </location>
</feature>
<evidence type="ECO:0000313" key="2">
    <source>
        <dbReference type="EMBL" id="GBF98164.1"/>
    </source>
</evidence>
<dbReference type="OrthoDB" id="405996at2759"/>
<comment type="caution">
    <text evidence="2">The sequence shown here is derived from an EMBL/GenBank/DDBJ whole genome shotgun (WGS) entry which is preliminary data.</text>
</comment>
<dbReference type="Proteomes" id="UP000247498">
    <property type="component" value="Unassembled WGS sequence"/>
</dbReference>
<proteinExistence type="predicted"/>
<dbReference type="PANTHER" id="PTHR45662">
    <property type="entry name" value="PHOSPHATIDYLINOSITIDE PHOSPHATASE SAC1"/>
    <property type="match status" value="1"/>
</dbReference>
<gene>
    <name evidence="2" type="ORF">Rsub_10576</name>
</gene>
<dbReference type="STRING" id="307507.A0A2V0PE88"/>
<organism evidence="2 3">
    <name type="scientific">Raphidocelis subcapitata</name>
    <dbReference type="NCBI Taxonomy" id="307507"/>
    <lineage>
        <taxon>Eukaryota</taxon>
        <taxon>Viridiplantae</taxon>
        <taxon>Chlorophyta</taxon>
        <taxon>core chlorophytes</taxon>
        <taxon>Chlorophyceae</taxon>
        <taxon>CS clade</taxon>
        <taxon>Sphaeropleales</taxon>
        <taxon>Selenastraceae</taxon>
        <taxon>Raphidocelis</taxon>
    </lineage>
</organism>
<sequence length="633" mass="66769">MASTHEALRLLVSGSVVAVQPASGSGGKVDTLSVDLVTGDTRTTQQPALGAGCEGVLALLGAFRLRSGTVVGVVTGARKVADLYGQPVFRVTATKLITPKVAFDSGDQRLLSYLRDAINPTGTGRGLFFSYGSDLTLSAQRLADALAAPDAAGKAPARRADPSFFWNRTLAKPLLDAGADAFVLPMILGSVGQLTGVEAKAHGRSVDLNITLIARRSIDRSGTRHWRRGADAQGAAANLVETEQLVSLDGGAVLASYVQLRGSIPLIWTQIPNIKYKPPTKLLEGTGSGAAFDAHMDALLDKYKAVSCVNLVNQHGSEGTLEKAFAKEAARYAADKNPALHYTAFDFHKECGATNYGRLSVLWSQIEGDSESYGLYLQPSDSAAAGPGPAPAPQRQSGVFRINCVDCLDRTNVVQCVLGRTALEGVLRTLGLLTAGEKLPTTLPEVEARFKVLWADHGDDISRQYAGTGALKSGFTRTGKRTVGGLVDDGVKSCVRYYLNNFRDGHKQDALDLISGAYTVKRDVKLRFRPQRSPALPLLGALALLGFALHSFRLATSGRLPSQVAAAPGEQEEAGPSHLQVLASRVVAPLLAAAGLVLFVSKNGKHLVDAPQLCPHLANTVAAPTAAQSKKVA</sequence>